<evidence type="ECO:0000313" key="3">
    <source>
        <dbReference type="Proteomes" id="UP001152523"/>
    </source>
</evidence>
<proteinExistence type="predicted"/>
<evidence type="ECO:0000256" key="1">
    <source>
        <dbReference type="SAM" id="MobiDB-lite"/>
    </source>
</evidence>
<evidence type="ECO:0000313" key="2">
    <source>
        <dbReference type="EMBL" id="CAH9130542.1"/>
    </source>
</evidence>
<dbReference type="Proteomes" id="UP001152523">
    <property type="component" value="Unassembled WGS sequence"/>
</dbReference>
<sequence length="140" mass="16065">MVAVIRSLKNSCYERQEDDHHLEDKYIHFECLDSEDDDDDKEPELEYDEGNNDNDNNNNQDDEVASDWEPTNDPQRDSDGEDDIGDDREAFISSGHGFHNYGAGDIGYDDADMANVDDHHADDDDDEEEEGEEDDNEEED</sequence>
<name>A0AAV0F5A1_9ASTE</name>
<dbReference type="EMBL" id="CAMAPF010000962">
    <property type="protein sequence ID" value="CAH9130542.1"/>
    <property type="molecule type" value="Genomic_DNA"/>
</dbReference>
<accession>A0AAV0F5A1</accession>
<keyword evidence="3" id="KW-1185">Reference proteome</keyword>
<comment type="caution">
    <text evidence="2">The sequence shown here is derived from an EMBL/GenBank/DDBJ whole genome shotgun (WGS) entry which is preliminary data.</text>
</comment>
<gene>
    <name evidence="2" type="ORF">CEPIT_LOCUS30708</name>
</gene>
<organism evidence="2 3">
    <name type="scientific">Cuscuta epithymum</name>
    <dbReference type="NCBI Taxonomy" id="186058"/>
    <lineage>
        <taxon>Eukaryota</taxon>
        <taxon>Viridiplantae</taxon>
        <taxon>Streptophyta</taxon>
        <taxon>Embryophyta</taxon>
        <taxon>Tracheophyta</taxon>
        <taxon>Spermatophyta</taxon>
        <taxon>Magnoliopsida</taxon>
        <taxon>eudicotyledons</taxon>
        <taxon>Gunneridae</taxon>
        <taxon>Pentapetalae</taxon>
        <taxon>asterids</taxon>
        <taxon>lamiids</taxon>
        <taxon>Solanales</taxon>
        <taxon>Convolvulaceae</taxon>
        <taxon>Cuscuteae</taxon>
        <taxon>Cuscuta</taxon>
        <taxon>Cuscuta subgen. Cuscuta</taxon>
    </lineage>
</organism>
<feature type="compositionally biased region" description="Acidic residues" evidence="1">
    <location>
        <begin position="123"/>
        <end position="140"/>
    </location>
</feature>
<feature type="compositionally biased region" description="Acidic residues" evidence="1">
    <location>
        <begin position="32"/>
        <end position="52"/>
    </location>
</feature>
<feature type="region of interest" description="Disordered" evidence="1">
    <location>
        <begin position="31"/>
        <end position="140"/>
    </location>
</feature>
<reference evidence="2" key="1">
    <citation type="submission" date="2022-07" db="EMBL/GenBank/DDBJ databases">
        <authorList>
            <person name="Macas J."/>
            <person name="Novak P."/>
            <person name="Neumann P."/>
        </authorList>
    </citation>
    <scope>NUCLEOTIDE SEQUENCE</scope>
</reference>
<protein>
    <submittedName>
        <fullName evidence="2">Uncharacterized protein</fullName>
    </submittedName>
</protein>
<dbReference type="AlphaFoldDB" id="A0AAV0F5A1"/>